<feature type="region of interest" description="Disordered" evidence="1">
    <location>
        <begin position="226"/>
        <end position="248"/>
    </location>
</feature>
<gene>
    <name evidence="3" type="ORF">B0T18DRAFT_426260</name>
</gene>
<keyword evidence="2" id="KW-0472">Membrane</keyword>
<proteinExistence type="predicted"/>
<feature type="region of interest" description="Disordered" evidence="1">
    <location>
        <begin position="99"/>
        <end position="135"/>
    </location>
</feature>
<feature type="region of interest" description="Disordered" evidence="1">
    <location>
        <begin position="353"/>
        <end position="491"/>
    </location>
</feature>
<feature type="compositionally biased region" description="Polar residues" evidence="1">
    <location>
        <begin position="107"/>
        <end position="120"/>
    </location>
</feature>
<feature type="transmembrane region" description="Helical" evidence="2">
    <location>
        <begin position="40"/>
        <end position="62"/>
    </location>
</feature>
<organism evidence="3 4">
    <name type="scientific">Schizothecium vesticola</name>
    <dbReference type="NCBI Taxonomy" id="314040"/>
    <lineage>
        <taxon>Eukaryota</taxon>
        <taxon>Fungi</taxon>
        <taxon>Dikarya</taxon>
        <taxon>Ascomycota</taxon>
        <taxon>Pezizomycotina</taxon>
        <taxon>Sordariomycetes</taxon>
        <taxon>Sordariomycetidae</taxon>
        <taxon>Sordariales</taxon>
        <taxon>Schizotheciaceae</taxon>
        <taxon>Schizothecium</taxon>
    </lineage>
</organism>
<dbReference type="Proteomes" id="UP001172155">
    <property type="component" value="Unassembled WGS sequence"/>
</dbReference>
<name>A0AA40KAF3_9PEZI</name>
<comment type="caution">
    <text evidence="3">The sequence shown here is derived from an EMBL/GenBank/DDBJ whole genome shotgun (WGS) entry which is preliminary data.</text>
</comment>
<reference evidence="3" key="1">
    <citation type="submission" date="2023-06" db="EMBL/GenBank/DDBJ databases">
        <title>Genome-scale phylogeny and comparative genomics of the fungal order Sordariales.</title>
        <authorList>
            <consortium name="Lawrence Berkeley National Laboratory"/>
            <person name="Hensen N."/>
            <person name="Bonometti L."/>
            <person name="Westerberg I."/>
            <person name="Brannstrom I.O."/>
            <person name="Guillou S."/>
            <person name="Cros-Aarteil S."/>
            <person name="Calhoun S."/>
            <person name="Haridas S."/>
            <person name="Kuo A."/>
            <person name="Mondo S."/>
            <person name="Pangilinan J."/>
            <person name="Riley R."/>
            <person name="LaButti K."/>
            <person name="Andreopoulos B."/>
            <person name="Lipzen A."/>
            <person name="Chen C."/>
            <person name="Yanf M."/>
            <person name="Daum C."/>
            <person name="Ng V."/>
            <person name="Clum A."/>
            <person name="Steindorff A."/>
            <person name="Ohm R."/>
            <person name="Martin F."/>
            <person name="Silar P."/>
            <person name="Natvig D."/>
            <person name="Lalanne C."/>
            <person name="Gautier V."/>
            <person name="Ament-velasquez S.L."/>
            <person name="Kruys A."/>
            <person name="Hutchinson M.I."/>
            <person name="Powell A.J."/>
            <person name="Barry K."/>
            <person name="Miller A.N."/>
            <person name="Grigoriev I.V."/>
            <person name="Debuchy R."/>
            <person name="Gladieux P."/>
            <person name="Thoren M.H."/>
            <person name="Johannesson H."/>
        </authorList>
    </citation>
    <scope>NUCLEOTIDE SEQUENCE</scope>
    <source>
        <strain evidence="3">SMH3187-1</strain>
    </source>
</reference>
<feature type="compositionally biased region" description="Low complexity" evidence="1">
    <location>
        <begin position="121"/>
        <end position="133"/>
    </location>
</feature>
<evidence type="ECO:0000256" key="2">
    <source>
        <dbReference type="SAM" id="Phobius"/>
    </source>
</evidence>
<keyword evidence="2" id="KW-1133">Transmembrane helix</keyword>
<dbReference type="AlphaFoldDB" id="A0AA40KAF3"/>
<protein>
    <submittedName>
        <fullName evidence="3">Uncharacterized protein</fullName>
    </submittedName>
</protein>
<keyword evidence="2" id="KW-0812">Transmembrane</keyword>
<evidence type="ECO:0000256" key="1">
    <source>
        <dbReference type="SAM" id="MobiDB-lite"/>
    </source>
</evidence>
<feature type="compositionally biased region" description="Polar residues" evidence="1">
    <location>
        <begin position="362"/>
        <end position="374"/>
    </location>
</feature>
<keyword evidence="4" id="KW-1185">Reference proteome</keyword>
<accession>A0AA40KAF3</accession>
<sequence length="491" mass="53063">MRVRARIQVPRTVSGLLEVEMRSPSHSKLGPRADPKGPNAASIIVAGIVVGIIVVIASAILLRTLRARHANPKYIPTQFLKRKWTNWRIPSRKVHAYEQAGLDEESTGMSNRPSQGRSDNTASARTNAAATAAGGTGVDRNVSVRSVMTLPVYNPKVGENEQVLGREGERDGIDVVVEYPTAELEEEMREEEMNALYQIRAARRRQIAEREERRLRRREARDNGDLSTLNVLRDQARGNAGRNTEEIENLRQEHDRLRDARTRAVSSVSYADLGVARADGTRIRANSTESERVGLLSDAASMTQSAAGSLFHRRERSASSAALSIDTARSNEAEAGALTTAGSNISLVSAGRARSRADSAATTPRFSAVSTRAGSSPEIIDAEDADLGDSAMPPPDYDEVSLDDFTPARSPLRNSVISGRTSPYAEPPPDYPGPSQIRANRLSAHMDGLASQTAQETGGTRQPPSGTSGSVPRLPSLRLPQIVIDPSSSRP</sequence>
<evidence type="ECO:0000313" key="4">
    <source>
        <dbReference type="Proteomes" id="UP001172155"/>
    </source>
</evidence>
<feature type="compositionally biased region" description="Polar residues" evidence="1">
    <location>
        <begin position="412"/>
        <end position="421"/>
    </location>
</feature>
<evidence type="ECO:0000313" key="3">
    <source>
        <dbReference type="EMBL" id="KAK0751651.1"/>
    </source>
</evidence>
<dbReference type="EMBL" id="JAUKUD010000002">
    <property type="protein sequence ID" value="KAK0751651.1"/>
    <property type="molecule type" value="Genomic_DNA"/>
</dbReference>
<feature type="compositionally biased region" description="Polar residues" evidence="1">
    <location>
        <begin position="450"/>
        <end position="470"/>
    </location>
</feature>